<evidence type="ECO:0008006" key="3">
    <source>
        <dbReference type="Google" id="ProtNLM"/>
    </source>
</evidence>
<dbReference type="RefSeq" id="WP_256549864.1">
    <property type="nucleotide sequence ID" value="NZ_CP101751.1"/>
</dbReference>
<evidence type="ECO:0000313" key="2">
    <source>
        <dbReference type="Proteomes" id="UP001059844"/>
    </source>
</evidence>
<gene>
    <name evidence="1" type="ORF">NOX80_11175</name>
</gene>
<name>A0ABY5IS46_9FLAO</name>
<accession>A0ABY5IS46</accession>
<protein>
    <recommendedName>
        <fullName evidence="3">DUF1896 family protein</fullName>
    </recommendedName>
</protein>
<reference evidence="1" key="1">
    <citation type="submission" date="2022-07" db="EMBL/GenBank/DDBJ databases">
        <title>Isolation, identification, and degradation of a PFOSA degrading strain from sewage treatment plant.</title>
        <authorList>
            <person name="Zhang L."/>
            <person name="Huo Y."/>
        </authorList>
    </citation>
    <scope>NUCLEOTIDE SEQUENCE</scope>
    <source>
        <strain evidence="1">C1</strain>
    </source>
</reference>
<dbReference type="EMBL" id="CP101751">
    <property type="protein sequence ID" value="UUC44194.1"/>
    <property type="molecule type" value="Genomic_DNA"/>
</dbReference>
<proteinExistence type="predicted"/>
<keyword evidence="2" id="KW-1185">Reference proteome</keyword>
<dbReference type="Proteomes" id="UP001059844">
    <property type="component" value="Chromosome"/>
</dbReference>
<organism evidence="1 2">
    <name type="scientific">Flavobacterium cerinum</name>
    <dbReference type="NCBI Taxonomy" id="2502784"/>
    <lineage>
        <taxon>Bacteria</taxon>
        <taxon>Pseudomonadati</taxon>
        <taxon>Bacteroidota</taxon>
        <taxon>Flavobacteriia</taxon>
        <taxon>Flavobacteriales</taxon>
        <taxon>Flavobacteriaceae</taxon>
        <taxon>Flavobacterium</taxon>
    </lineage>
</organism>
<evidence type="ECO:0000313" key="1">
    <source>
        <dbReference type="EMBL" id="UUC44194.1"/>
    </source>
</evidence>
<sequence>MFDLQEAYTVSKYLQDMVATVLPFAEEQMQAQIPDYIIQEQCMEQLTAPLKPSRFLYIKNVVEEEFPGDFERLREDGTLTYEVINMLQVCKETFEQFDFSVENEDNRHLRYAIIAEVHDYLI</sequence>